<organism evidence="2 3">
    <name type="scientific">Thanatephorus cucumeris (strain AG1-IB / isolate 7/3/14)</name>
    <name type="common">Lettuce bottom rot fungus</name>
    <name type="synonym">Rhizoctonia solani</name>
    <dbReference type="NCBI Taxonomy" id="1108050"/>
    <lineage>
        <taxon>Eukaryota</taxon>
        <taxon>Fungi</taxon>
        <taxon>Dikarya</taxon>
        <taxon>Basidiomycota</taxon>
        <taxon>Agaricomycotina</taxon>
        <taxon>Agaricomycetes</taxon>
        <taxon>Cantharellales</taxon>
        <taxon>Ceratobasidiaceae</taxon>
        <taxon>Rhizoctonia</taxon>
        <taxon>Rhizoctonia solani AG-1</taxon>
    </lineage>
</organism>
<reference evidence="2 3" key="1">
    <citation type="submission" date="2014-11" db="EMBL/GenBank/DDBJ databases">
        <authorList>
            <person name="Wibberg Daniel"/>
        </authorList>
    </citation>
    <scope>NUCLEOTIDE SEQUENCE [LARGE SCALE GENOMIC DNA]</scope>
    <source>
        <strain evidence="2">Rhizoctonia solani AG1-IB 7/3/14</strain>
    </source>
</reference>
<dbReference type="AlphaFoldDB" id="A0A0B7FHY0"/>
<evidence type="ECO:0000313" key="2">
    <source>
        <dbReference type="EMBL" id="CEL56539.1"/>
    </source>
</evidence>
<name>A0A0B7FHY0_THACB</name>
<proteinExistence type="predicted"/>
<dbReference type="Proteomes" id="UP000059188">
    <property type="component" value="Unassembled WGS sequence"/>
</dbReference>
<evidence type="ECO:0000313" key="3">
    <source>
        <dbReference type="Proteomes" id="UP000059188"/>
    </source>
</evidence>
<sequence>MPRRIPSLRTSRFSITQFPATGSSQQSLALSPAVRSLYRIFLRATSASVLHHSNATRCLRTRYRPVFEHYAGLHQEQATNGAIGDVIREWDQRIDNTLGLLYNSAISHGLPHKITRNLSQLVHSRFLEQKHTSHPKYNPDRNVTKLPPRSPTVELSDELHRMLEETTQLAEGTTGLVLGPTQIKF</sequence>
<dbReference type="OrthoDB" id="2770090at2759"/>
<protein>
    <submittedName>
        <fullName evidence="2">Uncharacterized protein</fullName>
    </submittedName>
</protein>
<feature type="region of interest" description="Disordered" evidence="1">
    <location>
        <begin position="130"/>
        <end position="152"/>
    </location>
</feature>
<gene>
    <name evidence="2" type="ORF">RSOLAG1IB_07888</name>
</gene>
<dbReference type="EMBL" id="LN679122">
    <property type="protein sequence ID" value="CEL56539.1"/>
    <property type="molecule type" value="Genomic_DNA"/>
</dbReference>
<accession>A0A0B7FHY0</accession>
<keyword evidence="3" id="KW-1185">Reference proteome</keyword>
<feature type="compositionally biased region" description="Basic and acidic residues" evidence="1">
    <location>
        <begin position="130"/>
        <end position="143"/>
    </location>
</feature>
<evidence type="ECO:0000256" key="1">
    <source>
        <dbReference type="SAM" id="MobiDB-lite"/>
    </source>
</evidence>